<proteinExistence type="predicted"/>
<evidence type="ECO:0000313" key="2">
    <source>
        <dbReference type="Proteomes" id="UP000054926"/>
    </source>
</evidence>
<dbReference type="Proteomes" id="UP000054926">
    <property type="component" value="Unassembled WGS sequence"/>
</dbReference>
<accession>A0A0W0ZH78</accession>
<gene>
    <name evidence="1" type="ORF">Lste_1731</name>
</gene>
<dbReference type="RefSeq" id="WP_058510650.1">
    <property type="nucleotide sequence ID" value="NZ_LNYY01000019.1"/>
</dbReference>
<dbReference type="PATRIC" id="fig|947033.5.peg.1828"/>
<dbReference type="SUPFAM" id="SSF48371">
    <property type="entry name" value="ARM repeat"/>
    <property type="match status" value="1"/>
</dbReference>
<dbReference type="EMBL" id="LNYY01000019">
    <property type="protein sequence ID" value="KTD68573.1"/>
    <property type="molecule type" value="Genomic_DNA"/>
</dbReference>
<evidence type="ECO:0000313" key="1">
    <source>
        <dbReference type="EMBL" id="KTD68573.1"/>
    </source>
</evidence>
<comment type="caution">
    <text evidence="1">The sequence shown here is derived from an EMBL/GenBank/DDBJ whole genome shotgun (WGS) entry which is preliminary data.</text>
</comment>
<organism evidence="1 2">
    <name type="scientific">Legionella steelei</name>
    <dbReference type="NCBI Taxonomy" id="947033"/>
    <lineage>
        <taxon>Bacteria</taxon>
        <taxon>Pseudomonadati</taxon>
        <taxon>Pseudomonadota</taxon>
        <taxon>Gammaproteobacteria</taxon>
        <taxon>Legionellales</taxon>
        <taxon>Legionellaceae</taxon>
        <taxon>Legionella</taxon>
    </lineage>
</organism>
<dbReference type="STRING" id="947033.Lste_1731"/>
<reference evidence="1 2" key="1">
    <citation type="submission" date="2015-11" db="EMBL/GenBank/DDBJ databases">
        <title>Genomic analysis of 38 Legionella species identifies large and diverse effector repertoires.</title>
        <authorList>
            <person name="Burstein D."/>
            <person name="Amaro F."/>
            <person name="Zusman T."/>
            <person name="Lifshitz Z."/>
            <person name="Cohen O."/>
            <person name="Gilbert J.A."/>
            <person name="Pupko T."/>
            <person name="Shuman H.A."/>
            <person name="Segal G."/>
        </authorList>
    </citation>
    <scope>NUCLEOTIDE SEQUENCE [LARGE SCALE GENOMIC DNA]</scope>
    <source>
        <strain evidence="1 2">IMVS3376</strain>
    </source>
</reference>
<protein>
    <submittedName>
        <fullName evidence="1">Uncharacterized protein</fullName>
    </submittedName>
</protein>
<keyword evidence="2" id="KW-1185">Reference proteome</keyword>
<dbReference type="InterPro" id="IPR016024">
    <property type="entry name" value="ARM-type_fold"/>
</dbReference>
<dbReference type="OrthoDB" id="5652553at2"/>
<sequence>MGGKTSFHSGFLTTPFAQYQGDKSPELSKDDLDWLIGKLYHFVMNTPKASDLLQSNFSYWLTYALQSAVSLYDEGAVQQICSLFYQLNSAENPDILISIFAQSLGGKFAGQTVAYAWMDSLFSATYDPRNTSAVVAIHYIFSQLLEQKGDALSNVVTKNMEEGSEKGKNAILVLTRALANATTPTTQSTAELLAKLLMGFVKKSPAILGTSLTQEIRHGSFQGKSGVYVLAGAINNAVDNNAKLIQLISDILIDLNKICSQDLIDALCKIHDQGPYKGKHVLHIILISLVSAAYSRRSSEAVKTLTHLVHHLWKKDTSEKVNLALMDTIHDGEHVNLNGIMMLVRAMVAAIDHQIPIAQISDFLVDLIQTGPKGLGDAFMHCAPESTIGDYTHSPLVLLISALQNTQDVVSKTNVHDVIIKLAGSKSAIEMLFSLSGDEKLFFIGELKKVHSLTDKQVTWLTETDSKTLKASSASLDSRFFLGKNSRCKGPHFFATFPPIPKADEQKNSYSKEDSYQRHDDREVSFGCCSL</sequence>
<dbReference type="AlphaFoldDB" id="A0A0W0ZH78"/>
<name>A0A0W0ZH78_9GAMM</name>